<dbReference type="Proteomes" id="UP000777265">
    <property type="component" value="Unassembled WGS sequence"/>
</dbReference>
<proteinExistence type="predicted"/>
<feature type="domain" description="Xylose isomerase-like TIM barrel" evidence="1">
    <location>
        <begin position="25"/>
        <end position="251"/>
    </location>
</feature>
<evidence type="ECO:0000259" key="1">
    <source>
        <dbReference type="Pfam" id="PF01261"/>
    </source>
</evidence>
<dbReference type="AlphaFoldDB" id="A0A971S064"/>
<name>A0A971S064_9BACT</name>
<dbReference type="SUPFAM" id="SSF51658">
    <property type="entry name" value="Xylose isomerase-like"/>
    <property type="match status" value="1"/>
</dbReference>
<dbReference type="InterPro" id="IPR050312">
    <property type="entry name" value="IolE/XylAMocC-like"/>
</dbReference>
<reference evidence="2" key="1">
    <citation type="journal article" date="2020" name="Biotechnol. Biofuels">
        <title>New insights from the biogas microbiome by comprehensive genome-resolved metagenomics of nearly 1600 species originating from multiple anaerobic digesters.</title>
        <authorList>
            <person name="Campanaro S."/>
            <person name="Treu L."/>
            <person name="Rodriguez-R L.M."/>
            <person name="Kovalovszki A."/>
            <person name="Ziels R.M."/>
            <person name="Maus I."/>
            <person name="Zhu X."/>
            <person name="Kougias P.G."/>
            <person name="Basile A."/>
            <person name="Luo G."/>
            <person name="Schluter A."/>
            <person name="Konstantinidis K.T."/>
            <person name="Angelidaki I."/>
        </authorList>
    </citation>
    <scope>NUCLEOTIDE SEQUENCE</scope>
    <source>
        <strain evidence="2">AS06rmzACSIP_7</strain>
    </source>
</reference>
<dbReference type="PANTHER" id="PTHR12110:SF21">
    <property type="entry name" value="XYLOSE ISOMERASE-LIKE TIM BARREL DOMAIN-CONTAINING PROTEIN"/>
    <property type="match status" value="1"/>
</dbReference>
<dbReference type="Gene3D" id="3.20.20.150">
    <property type="entry name" value="Divalent-metal-dependent TIM barrel enzymes"/>
    <property type="match status" value="1"/>
</dbReference>
<keyword evidence="2" id="KW-0413">Isomerase</keyword>
<evidence type="ECO:0000313" key="2">
    <source>
        <dbReference type="EMBL" id="NLW34848.1"/>
    </source>
</evidence>
<dbReference type="InterPro" id="IPR013022">
    <property type="entry name" value="Xyl_isomerase-like_TIM-brl"/>
</dbReference>
<sequence length="254" mass="29271">MLVFINVPYRMVDDNMGRAASLSVGVEIYLDNHLVEDMDRSHVKELGRKLRGHGIPCTVHAPFMDLSPGAFDRTIRRITQDKLKKAVEAANLLDAKTCICHPGYDKWRFDGNEQLWLEGSIETWEKVLGDAGDNLPIVVENIFEETPSTFIALFDYFKNKNLWYCFDAGHFNLFSIVPLDAWLTPLRHRVREMHLHDNHGKSDEHLPIGSGTFPFRELKRLVNQMQGQEIIFTIEPHIEAVVIESIKRLKEFLT</sequence>
<dbReference type="PANTHER" id="PTHR12110">
    <property type="entry name" value="HYDROXYPYRUVATE ISOMERASE"/>
    <property type="match status" value="1"/>
</dbReference>
<dbReference type="EMBL" id="JAAYEE010000086">
    <property type="protein sequence ID" value="NLW34848.1"/>
    <property type="molecule type" value="Genomic_DNA"/>
</dbReference>
<dbReference type="InterPro" id="IPR036237">
    <property type="entry name" value="Xyl_isomerase-like_sf"/>
</dbReference>
<dbReference type="GO" id="GO:0016853">
    <property type="term" value="F:isomerase activity"/>
    <property type="evidence" value="ECO:0007669"/>
    <property type="project" value="UniProtKB-KW"/>
</dbReference>
<reference evidence="2" key="2">
    <citation type="submission" date="2020-01" db="EMBL/GenBank/DDBJ databases">
        <authorList>
            <person name="Campanaro S."/>
        </authorList>
    </citation>
    <scope>NUCLEOTIDE SEQUENCE</scope>
    <source>
        <strain evidence="2">AS06rmzACSIP_7</strain>
    </source>
</reference>
<gene>
    <name evidence="2" type="ORF">GXY80_05115</name>
</gene>
<evidence type="ECO:0000313" key="3">
    <source>
        <dbReference type="Proteomes" id="UP000777265"/>
    </source>
</evidence>
<organism evidence="2 3">
    <name type="scientific">Syntrophorhabdus aromaticivorans</name>
    <dbReference type="NCBI Taxonomy" id="328301"/>
    <lineage>
        <taxon>Bacteria</taxon>
        <taxon>Pseudomonadati</taxon>
        <taxon>Thermodesulfobacteriota</taxon>
        <taxon>Syntrophorhabdia</taxon>
        <taxon>Syntrophorhabdales</taxon>
        <taxon>Syntrophorhabdaceae</taxon>
        <taxon>Syntrophorhabdus</taxon>
    </lineage>
</organism>
<protein>
    <submittedName>
        <fullName evidence="2">Sugar phosphate isomerase/epimerase</fullName>
    </submittedName>
</protein>
<comment type="caution">
    <text evidence="2">The sequence shown here is derived from an EMBL/GenBank/DDBJ whole genome shotgun (WGS) entry which is preliminary data.</text>
</comment>
<dbReference type="Pfam" id="PF01261">
    <property type="entry name" value="AP_endonuc_2"/>
    <property type="match status" value="1"/>
</dbReference>
<accession>A0A971S064</accession>